<organism evidence="1 2">
    <name type="scientific">Neolewinella lacunae</name>
    <dbReference type="NCBI Taxonomy" id="1517758"/>
    <lineage>
        <taxon>Bacteria</taxon>
        <taxon>Pseudomonadati</taxon>
        <taxon>Bacteroidota</taxon>
        <taxon>Saprospiria</taxon>
        <taxon>Saprospirales</taxon>
        <taxon>Lewinellaceae</taxon>
        <taxon>Neolewinella</taxon>
    </lineage>
</organism>
<evidence type="ECO:0000313" key="2">
    <source>
        <dbReference type="Proteomes" id="UP000650081"/>
    </source>
</evidence>
<dbReference type="AlphaFoldDB" id="A0A923T8F8"/>
<dbReference type="EMBL" id="JACSIT010000100">
    <property type="protein sequence ID" value="MBC6994526.1"/>
    <property type="molecule type" value="Genomic_DNA"/>
</dbReference>
<evidence type="ECO:0000313" key="1">
    <source>
        <dbReference type="EMBL" id="MBC6994526.1"/>
    </source>
</evidence>
<sequence>MEEFVEDFTSSLSVPEIAELIKSSLKLQNDSSSILLAVLLQKPLTLKENPSIRQYRNFFETETGKLSKSNSKLDSLTSSHPLLEVKVPDIWDVDEWDFETDPPKVENFLKFEIT</sequence>
<name>A0A923T8F8_9BACT</name>
<dbReference type="Proteomes" id="UP000650081">
    <property type="component" value="Unassembled WGS sequence"/>
</dbReference>
<dbReference type="RefSeq" id="WP_187466597.1">
    <property type="nucleotide sequence ID" value="NZ_JACSIT010000100.1"/>
</dbReference>
<accession>A0A923T8F8</accession>
<proteinExistence type="predicted"/>
<gene>
    <name evidence="1" type="ORF">H9S92_10140</name>
</gene>
<comment type="caution">
    <text evidence="1">The sequence shown here is derived from an EMBL/GenBank/DDBJ whole genome shotgun (WGS) entry which is preliminary data.</text>
</comment>
<reference evidence="1" key="1">
    <citation type="submission" date="2020-08" db="EMBL/GenBank/DDBJ databases">
        <title>Lewinella bacteria from marine environments.</title>
        <authorList>
            <person name="Zhong Y."/>
        </authorList>
    </citation>
    <scope>NUCLEOTIDE SEQUENCE</scope>
    <source>
        <strain evidence="1">KCTC 42187</strain>
    </source>
</reference>
<keyword evidence="2" id="KW-1185">Reference proteome</keyword>
<protein>
    <submittedName>
        <fullName evidence="1">Uncharacterized protein</fullName>
    </submittedName>
</protein>